<comment type="caution">
    <text evidence="1">The sequence shown here is derived from an EMBL/GenBank/DDBJ whole genome shotgun (WGS) entry which is preliminary data.</text>
</comment>
<reference evidence="1" key="1">
    <citation type="submission" date="2022-02" db="EMBL/GenBank/DDBJ databases">
        <authorList>
            <person name="Henning P.M."/>
            <person name="McCubbin A.G."/>
            <person name="Shore J.S."/>
        </authorList>
    </citation>
    <scope>NUCLEOTIDE SEQUENCE</scope>
    <source>
        <strain evidence="1">F60SS</strain>
        <tissue evidence="1">Leaves</tissue>
    </source>
</reference>
<dbReference type="AlphaFoldDB" id="A0A9Q0JKA9"/>
<dbReference type="EMBL" id="JAKUCV010001842">
    <property type="protein sequence ID" value="KAJ4844903.1"/>
    <property type="molecule type" value="Genomic_DNA"/>
</dbReference>
<name>A0A9Q0JKA9_9ROSI</name>
<protein>
    <submittedName>
        <fullName evidence="1">Uncharacterized protein</fullName>
    </submittedName>
</protein>
<organism evidence="1 2">
    <name type="scientific">Turnera subulata</name>
    <dbReference type="NCBI Taxonomy" id="218843"/>
    <lineage>
        <taxon>Eukaryota</taxon>
        <taxon>Viridiplantae</taxon>
        <taxon>Streptophyta</taxon>
        <taxon>Embryophyta</taxon>
        <taxon>Tracheophyta</taxon>
        <taxon>Spermatophyta</taxon>
        <taxon>Magnoliopsida</taxon>
        <taxon>eudicotyledons</taxon>
        <taxon>Gunneridae</taxon>
        <taxon>Pentapetalae</taxon>
        <taxon>rosids</taxon>
        <taxon>fabids</taxon>
        <taxon>Malpighiales</taxon>
        <taxon>Passifloraceae</taxon>
        <taxon>Turnera</taxon>
    </lineage>
</organism>
<accession>A0A9Q0JKA9</accession>
<gene>
    <name evidence="1" type="ORF">Tsubulata_015077</name>
</gene>
<evidence type="ECO:0000313" key="2">
    <source>
        <dbReference type="Proteomes" id="UP001141552"/>
    </source>
</evidence>
<evidence type="ECO:0000313" key="1">
    <source>
        <dbReference type="EMBL" id="KAJ4844903.1"/>
    </source>
</evidence>
<reference evidence="1" key="2">
    <citation type="journal article" date="2023" name="Plants (Basel)">
        <title>Annotation of the Turnera subulata (Passifloraceae) Draft Genome Reveals the S-Locus Evolved after the Divergence of Turneroideae from Passifloroideae in a Stepwise Manner.</title>
        <authorList>
            <person name="Henning P.M."/>
            <person name="Roalson E.H."/>
            <person name="Mir W."/>
            <person name="McCubbin A.G."/>
            <person name="Shore J.S."/>
        </authorList>
    </citation>
    <scope>NUCLEOTIDE SEQUENCE</scope>
    <source>
        <strain evidence="1">F60SS</strain>
    </source>
</reference>
<keyword evidence="2" id="KW-1185">Reference proteome</keyword>
<dbReference type="Proteomes" id="UP001141552">
    <property type="component" value="Unassembled WGS sequence"/>
</dbReference>
<proteinExistence type="predicted"/>
<sequence length="137" mass="14907">MFNWFYLWLGVVLGEYGRLLHRGGANGGGSASVRRVAEVVELLPPSSASRLWVVVSAGSGLHCCCGGRVVLFRQCVRQSRGGFLVPGSAVARLGFHPLLIFGAASRFEHKPFDFSVVNACLVKSLKDEKEMEFPLVI</sequence>